<sequence>MDSDSDRSDSLCAEPLSPFKNDQELEKERRFIPEMLKFSIENILRPDFGCKIKRERLSPRPDFSSLHSSDNQSKAASNLGNWPPAWVFCTRYSDRPSAGPRSRRPKRRSERKPEDKRPRTAFTQEQLDRLKKEFHENRYLTEKRRQDLAKDLQLNESQIKIWFQNKRAKLKKSNGCRNSLALSLLSHGLYNQQGQQDDQEVDQYYSS</sequence>
<dbReference type="GO" id="GO:0030182">
    <property type="term" value="P:neuron differentiation"/>
    <property type="evidence" value="ECO:0007669"/>
    <property type="project" value="TreeGrafter"/>
</dbReference>
<proteinExistence type="inferred from homology"/>
<reference evidence="11 12" key="1">
    <citation type="journal article" date="2016" name="Nat. Commun.">
        <title>Extremotolerant tardigrade genome and improved radiotolerance of human cultured cells by tardigrade-unique protein.</title>
        <authorList>
            <person name="Hashimoto T."/>
            <person name="Horikawa D.D."/>
            <person name="Saito Y."/>
            <person name="Kuwahara H."/>
            <person name="Kozuka-Hata H."/>
            <person name="Shin-I T."/>
            <person name="Minakuchi Y."/>
            <person name="Ohishi K."/>
            <person name="Motoyama A."/>
            <person name="Aizu T."/>
            <person name="Enomoto A."/>
            <person name="Kondo K."/>
            <person name="Tanaka S."/>
            <person name="Hara Y."/>
            <person name="Koshikawa S."/>
            <person name="Sagara H."/>
            <person name="Miura T."/>
            <person name="Yokobori S."/>
            <person name="Miyagawa K."/>
            <person name="Suzuki Y."/>
            <person name="Kubo T."/>
            <person name="Oyama M."/>
            <person name="Kohara Y."/>
            <person name="Fujiyama A."/>
            <person name="Arakawa K."/>
            <person name="Katayama T."/>
            <person name="Toyoda A."/>
            <person name="Kunieda T."/>
        </authorList>
    </citation>
    <scope>NUCLEOTIDE SEQUENCE [LARGE SCALE GENOMIC DNA]</scope>
    <source>
        <strain evidence="11 12">YOKOZUNA-1</strain>
    </source>
</reference>
<comment type="similarity">
    <text evidence="2">Belongs to the engrailed homeobox family.</text>
</comment>
<evidence type="ECO:0000256" key="6">
    <source>
        <dbReference type="ARBA" id="ARBA00023242"/>
    </source>
</evidence>
<dbReference type="SUPFAM" id="SSF46689">
    <property type="entry name" value="Homeodomain-like"/>
    <property type="match status" value="1"/>
</dbReference>
<dbReference type="Pfam" id="PF00046">
    <property type="entry name" value="Homeodomain"/>
    <property type="match status" value="1"/>
</dbReference>
<keyword evidence="12" id="KW-1185">Reference proteome</keyword>
<organism evidence="11 12">
    <name type="scientific">Ramazzottius varieornatus</name>
    <name type="common">Water bear</name>
    <name type="synonym">Tardigrade</name>
    <dbReference type="NCBI Taxonomy" id="947166"/>
    <lineage>
        <taxon>Eukaryota</taxon>
        <taxon>Metazoa</taxon>
        <taxon>Ecdysozoa</taxon>
        <taxon>Tardigrada</taxon>
        <taxon>Eutardigrada</taxon>
        <taxon>Parachela</taxon>
        <taxon>Hypsibioidea</taxon>
        <taxon>Ramazzottiidae</taxon>
        <taxon>Ramazzottius</taxon>
    </lineage>
</organism>
<accession>A0A1D1V7B1</accession>
<feature type="region of interest" description="Disordered" evidence="9">
    <location>
        <begin position="93"/>
        <end position="122"/>
    </location>
</feature>
<protein>
    <recommendedName>
        <fullName evidence="10">Homeobox domain-containing protein</fullName>
    </recommendedName>
</protein>
<dbReference type="InterPro" id="IPR020479">
    <property type="entry name" value="HD_metazoa"/>
</dbReference>
<dbReference type="CDD" id="cd00086">
    <property type="entry name" value="homeodomain"/>
    <property type="match status" value="1"/>
</dbReference>
<dbReference type="InterPro" id="IPR000747">
    <property type="entry name" value="HD_engrailed"/>
</dbReference>
<evidence type="ECO:0000313" key="12">
    <source>
        <dbReference type="Proteomes" id="UP000186922"/>
    </source>
</evidence>
<evidence type="ECO:0000256" key="7">
    <source>
        <dbReference type="PROSITE-ProRule" id="PRU00108"/>
    </source>
</evidence>
<evidence type="ECO:0000259" key="10">
    <source>
        <dbReference type="PROSITE" id="PS50071"/>
    </source>
</evidence>
<dbReference type="FunFam" id="1.10.10.60:FF:000189">
    <property type="entry name" value="Homeobox protein engrailed-like"/>
    <property type="match status" value="1"/>
</dbReference>
<dbReference type="Gene3D" id="1.10.10.60">
    <property type="entry name" value="Homeodomain-like"/>
    <property type="match status" value="1"/>
</dbReference>
<evidence type="ECO:0000256" key="2">
    <source>
        <dbReference type="ARBA" id="ARBA00010896"/>
    </source>
</evidence>
<dbReference type="EMBL" id="BDGG01000004">
    <property type="protein sequence ID" value="GAU97534.1"/>
    <property type="molecule type" value="Genomic_DNA"/>
</dbReference>
<dbReference type="PRINTS" id="PR00024">
    <property type="entry name" value="HOMEOBOX"/>
</dbReference>
<comment type="caution">
    <text evidence="11">The sequence shown here is derived from an EMBL/GenBank/DDBJ whole genome shotgun (WGS) entry which is preliminary data.</text>
</comment>
<dbReference type="SMART" id="SM00389">
    <property type="entry name" value="HOX"/>
    <property type="match status" value="1"/>
</dbReference>
<dbReference type="GO" id="GO:0005634">
    <property type="term" value="C:nucleus"/>
    <property type="evidence" value="ECO:0007669"/>
    <property type="project" value="UniProtKB-SubCell"/>
</dbReference>
<dbReference type="InterPro" id="IPR001356">
    <property type="entry name" value="HD"/>
</dbReference>
<dbReference type="InterPro" id="IPR009057">
    <property type="entry name" value="Homeodomain-like_sf"/>
</dbReference>
<gene>
    <name evidence="11" type="primary">RvY_08810</name>
    <name evidence="11" type="synonym">RvY_08810.1</name>
    <name evidence="11" type="ORF">RvY_08810-1</name>
</gene>
<evidence type="ECO:0000256" key="3">
    <source>
        <dbReference type="ARBA" id="ARBA00022473"/>
    </source>
</evidence>
<dbReference type="InterPro" id="IPR050720">
    <property type="entry name" value="Engrailed_Homeobox_TFs"/>
</dbReference>
<keyword evidence="4 7" id="KW-0238">DNA-binding</keyword>
<dbReference type="OrthoDB" id="6159439at2759"/>
<evidence type="ECO:0000256" key="8">
    <source>
        <dbReference type="RuleBase" id="RU000682"/>
    </source>
</evidence>
<feature type="domain" description="Homeobox" evidence="10">
    <location>
        <begin position="113"/>
        <end position="173"/>
    </location>
</feature>
<dbReference type="GO" id="GO:0009653">
    <property type="term" value="P:anatomical structure morphogenesis"/>
    <property type="evidence" value="ECO:0007669"/>
    <property type="project" value="UniProtKB-ARBA"/>
</dbReference>
<evidence type="ECO:0000256" key="1">
    <source>
        <dbReference type="ARBA" id="ARBA00004123"/>
    </source>
</evidence>
<evidence type="ECO:0000256" key="9">
    <source>
        <dbReference type="SAM" id="MobiDB-lite"/>
    </source>
</evidence>
<evidence type="ECO:0000256" key="5">
    <source>
        <dbReference type="ARBA" id="ARBA00023155"/>
    </source>
</evidence>
<dbReference type="AlphaFoldDB" id="A0A1D1V7B1"/>
<evidence type="ECO:0000313" key="11">
    <source>
        <dbReference type="EMBL" id="GAU97534.1"/>
    </source>
</evidence>
<keyword evidence="6 7" id="KW-0539">Nucleus</keyword>
<dbReference type="PROSITE" id="PS50071">
    <property type="entry name" value="HOMEOBOX_2"/>
    <property type="match status" value="1"/>
</dbReference>
<comment type="subcellular location">
    <subcellularLocation>
        <location evidence="1 7 8">Nucleus</location>
    </subcellularLocation>
</comment>
<name>A0A1D1V7B1_RAMVA</name>
<keyword evidence="3" id="KW-0217">Developmental protein</keyword>
<feature type="compositionally biased region" description="Basic residues" evidence="9">
    <location>
        <begin position="101"/>
        <end position="110"/>
    </location>
</feature>
<evidence type="ECO:0000256" key="4">
    <source>
        <dbReference type="ARBA" id="ARBA00023125"/>
    </source>
</evidence>
<dbReference type="PROSITE" id="PS00027">
    <property type="entry name" value="HOMEOBOX_1"/>
    <property type="match status" value="1"/>
</dbReference>
<dbReference type="InterPro" id="IPR017970">
    <property type="entry name" value="Homeobox_CS"/>
</dbReference>
<feature type="DNA-binding region" description="Homeobox" evidence="7">
    <location>
        <begin position="115"/>
        <end position="174"/>
    </location>
</feature>
<dbReference type="GO" id="GO:0000981">
    <property type="term" value="F:DNA-binding transcription factor activity, RNA polymerase II-specific"/>
    <property type="evidence" value="ECO:0007669"/>
    <property type="project" value="InterPro"/>
</dbReference>
<feature type="region of interest" description="Disordered" evidence="9">
    <location>
        <begin position="1"/>
        <end position="26"/>
    </location>
</feature>
<dbReference type="Proteomes" id="UP000186922">
    <property type="component" value="Unassembled WGS sequence"/>
</dbReference>
<keyword evidence="5 7" id="KW-0371">Homeobox</keyword>
<dbReference type="PANTHER" id="PTHR24341:SF6">
    <property type="entry name" value="HOMEOBOX PROTEIN INVECTED"/>
    <property type="match status" value="1"/>
</dbReference>
<dbReference type="GO" id="GO:0000978">
    <property type="term" value="F:RNA polymerase II cis-regulatory region sequence-specific DNA binding"/>
    <property type="evidence" value="ECO:0007669"/>
    <property type="project" value="TreeGrafter"/>
</dbReference>
<dbReference type="PANTHER" id="PTHR24341">
    <property type="entry name" value="HOMEOBOX PROTEIN ENGRAILED"/>
    <property type="match status" value="1"/>
</dbReference>
<dbReference type="PRINTS" id="PR00026">
    <property type="entry name" value="ENGRAILED"/>
</dbReference>
<dbReference type="STRING" id="947166.A0A1D1V7B1"/>